<organism evidence="1 2">
    <name type="scientific">Luteibacter pinisoli</name>
    <dbReference type="NCBI Taxonomy" id="2589080"/>
    <lineage>
        <taxon>Bacteria</taxon>
        <taxon>Pseudomonadati</taxon>
        <taxon>Pseudomonadota</taxon>
        <taxon>Gammaproteobacteria</taxon>
        <taxon>Lysobacterales</taxon>
        <taxon>Rhodanobacteraceae</taxon>
        <taxon>Luteibacter</taxon>
    </lineage>
</organism>
<reference evidence="1 2" key="1">
    <citation type="submission" date="2019-06" db="EMBL/GenBank/DDBJ databases">
        <title>A complete genome sequence for Luteibacter pinisoli MAH-14.</title>
        <authorList>
            <person name="Baltrus D.A."/>
        </authorList>
    </citation>
    <scope>NUCLEOTIDE SEQUENCE [LARGE SCALE GENOMIC DNA]</scope>
    <source>
        <strain evidence="1 2">MAH-14</strain>
    </source>
</reference>
<dbReference type="OrthoDB" id="6002199at2"/>
<name>A0A4Y5Z7H7_9GAMM</name>
<sequence length="234" mass="26823">MEAHLLSLAATFSEKSRSFVMVFEARLASQLRIDVYGMAIWRIMMRSEEVARELAGPLYGKEPWPIRFHEHTFSAKRFNTLTCSFLYNNYQFGTQKKDWTGQILERPSGPPPEDRSVLWNSGHIIVAKGGRTFPGPVELDWTSLDNTRLQASVDLDALFKDRLVLHNVSREGVKETWLKTLSIEPVVPTVLVELNDRTVSVYMRAIIATNEERAPGDPDTRLRFEPVLAWTHTY</sequence>
<gene>
    <name evidence="1" type="ORF">FIV34_17705</name>
</gene>
<dbReference type="EMBL" id="CP041046">
    <property type="protein sequence ID" value="QDE40916.1"/>
    <property type="molecule type" value="Genomic_DNA"/>
</dbReference>
<evidence type="ECO:0000313" key="2">
    <source>
        <dbReference type="Proteomes" id="UP000316093"/>
    </source>
</evidence>
<proteinExistence type="predicted"/>
<dbReference type="AlphaFoldDB" id="A0A4Y5Z7H7"/>
<dbReference type="KEGG" id="lpy:FIV34_17705"/>
<accession>A0A4Y5Z7H7</accession>
<dbReference type="RefSeq" id="WP_139984841.1">
    <property type="nucleotide sequence ID" value="NZ_CP041046.1"/>
</dbReference>
<protein>
    <submittedName>
        <fullName evidence="1">Uncharacterized protein</fullName>
    </submittedName>
</protein>
<keyword evidence="2" id="KW-1185">Reference proteome</keyword>
<dbReference type="Proteomes" id="UP000316093">
    <property type="component" value="Chromosome"/>
</dbReference>
<evidence type="ECO:0000313" key="1">
    <source>
        <dbReference type="EMBL" id="QDE40916.1"/>
    </source>
</evidence>